<accession>A0ABV2H4C4</accession>
<evidence type="ECO:0000313" key="2">
    <source>
        <dbReference type="EMBL" id="MET3585405.1"/>
    </source>
</evidence>
<organism evidence="2 3">
    <name type="scientific">Pseudorhizobium tarimense</name>
    <dbReference type="NCBI Taxonomy" id="1079109"/>
    <lineage>
        <taxon>Bacteria</taxon>
        <taxon>Pseudomonadati</taxon>
        <taxon>Pseudomonadota</taxon>
        <taxon>Alphaproteobacteria</taxon>
        <taxon>Hyphomicrobiales</taxon>
        <taxon>Rhizobiaceae</taxon>
        <taxon>Rhizobium/Agrobacterium group</taxon>
        <taxon>Pseudorhizobium</taxon>
    </lineage>
</organism>
<dbReference type="RefSeq" id="WP_247243368.1">
    <property type="nucleotide sequence ID" value="NZ_JALJRA010000005.1"/>
</dbReference>
<dbReference type="EMBL" id="JBEPLJ010000005">
    <property type="protein sequence ID" value="MET3585405.1"/>
    <property type="molecule type" value="Genomic_DNA"/>
</dbReference>
<protein>
    <submittedName>
        <fullName evidence="2">Uncharacterized protein</fullName>
    </submittedName>
</protein>
<feature type="region of interest" description="Disordered" evidence="1">
    <location>
        <begin position="1"/>
        <end position="32"/>
    </location>
</feature>
<name>A0ABV2H4C4_9HYPH</name>
<keyword evidence="3" id="KW-1185">Reference proteome</keyword>
<dbReference type="Proteomes" id="UP001549031">
    <property type="component" value="Unassembled WGS sequence"/>
</dbReference>
<reference evidence="2 3" key="1">
    <citation type="submission" date="2024-06" db="EMBL/GenBank/DDBJ databases">
        <title>Genomic Encyclopedia of Type Strains, Phase IV (KMG-IV): sequencing the most valuable type-strain genomes for metagenomic binning, comparative biology and taxonomic classification.</title>
        <authorList>
            <person name="Goeker M."/>
        </authorList>
    </citation>
    <scope>NUCLEOTIDE SEQUENCE [LARGE SCALE GENOMIC DNA]</scope>
    <source>
        <strain evidence="2 3">DSM 105042</strain>
    </source>
</reference>
<evidence type="ECO:0000256" key="1">
    <source>
        <dbReference type="SAM" id="MobiDB-lite"/>
    </source>
</evidence>
<comment type="caution">
    <text evidence="2">The sequence shown here is derived from an EMBL/GenBank/DDBJ whole genome shotgun (WGS) entry which is preliminary data.</text>
</comment>
<evidence type="ECO:0000313" key="3">
    <source>
        <dbReference type="Proteomes" id="UP001549031"/>
    </source>
</evidence>
<gene>
    <name evidence="2" type="ORF">ABID21_001514</name>
</gene>
<sequence length="73" mass="7889">MASTASRLYLNEDAGLSHHEQNGGESSGSRHARPVDWHLIARDEADAFRSALSAFATRVRTLSAISGVQLLKP</sequence>
<proteinExistence type="predicted"/>